<reference evidence="2 3" key="1">
    <citation type="submission" date="2018-10" db="EMBL/GenBank/DDBJ databases">
        <authorList>
            <person name="Chen X."/>
        </authorList>
    </citation>
    <scope>NUCLEOTIDE SEQUENCE [LARGE SCALE GENOMIC DNA]</scope>
    <source>
        <strain evidence="2 3">YIM 102668</strain>
    </source>
</reference>
<dbReference type="Pfam" id="PF13648">
    <property type="entry name" value="Lipocalin_4"/>
    <property type="match status" value="1"/>
</dbReference>
<dbReference type="Proteomes" id="UP000275348">
    <property type="component" value="Unassembled WGS sequence"/>
</dbReference>
<sequence>MKYLIILFSFLTIFSCDDGDDNRRNTYTIEIPDEVNMNLLNGRWNFRGEGVYHDFHPGYHGEVYGTTELACVREGYLELNTSNNTFIQKINYKYNENEQCRTTTRSGTFSVSGKTITLSFTNGAGNIQTKKYDVKRLYENKLEVLEHSIVEENKEIYGVTYYEK</sequence>
<organism evidence="2 3">
    <name type="scientific">Faecalibacter macacae</name>
    <dbReference type="NCBI Taxonomy" id="1859289"/>
    <lineage>
        <taxon>Bacteria</taxon>
        <taxon>Pseudomonadati</taxon>
        <taxon>Bacteroidota</taxon>
        <taxon>Flavobacteriia</taxon>
        <taxon>Flavobacteriales</taxon>
        <taxon>Weeksellaceae</taxon>
        <taxon>Faecalibacter</taxon>
    </lineage>
</organism>
<gene>
    <name evidence="2" type="ORF">EAH69_13380</name>
</gene>
<evidence type="ECO:0000259" key="1">
    <source>
        <dbReference type="Pfam" id="PF13648"/>
    </source>
</evidence>
<comment type="caution">
    <text evidence="2">The sequence shown here is derived from an EMBL/GenBank/DDBJ whole genome shotgun (WGS) entry which is preliminary data.</text>
</comment>
<dbReference type="EMBL" id="RDOJ01000027">
    <property type="protein sequence ID" value="RLZ06470.1"/>
    <property type="molecule type" value="Genomic_DNA"/>
</dbReference>
<accession>A0A3L9LZY7</accession>
<dbReference type="OrthoDB" id="1201186at2"/>
<dbReference type="AlphaFoldDB" id="A0A3L9LZY7"/>
<evidence type="ECO:0000313" key="2">
    <source>
        <dbReference type="EMBL" id="RLZ06470.1"/>
    </source>
</evidence>
<keyword evidence="3" id="KW-1185">Reference proteome</keyword>
<protein>
    <recommendedName>
        <fullName evidence="1">Lipocalin-like domain-containing protein</fullName>
    </recommendedName>
</protein>
<dbReference type="InterPro" id="IPR024311">
    <property type="entry name" value="Lipocalin-like"/>
</dbReference>
<evidence type="ECO:0000313" key="3">
    <source>
        <dbReference type="Proteomes" id="UP000275348"/>
    </source>
</evidence>
<name>A0A3L9LZY7_9FLAO</name>
<feature type="domain" description="Lipocalin-like" evidence="1">
    <location>
        <begin position="59"/>
        <end position="143"/>
    </location>
</feature>
<dbReference type="RefSeq" id="WP_121935721.1">
    <property type="nucleotide sequence ID" value="NZ_RDOJ01000027.1"/>
</dbReference>
<dbReference type="PROSITE" id="PS51257">
    <property type="entry name" value="PROKAR_LIPOPROTEIN"/>
    <property type="match status" value="1"/>
</dbReference>
<proteinExistence type="predicted"/>